<evidence type="ECO:0000256" key="8">
    <source>
        <dbReference type="SAM" id="SignalP"/>
    </source>
</evidence>
<protein>
    <recommendedName>
        <fullName evidence="11">Bestrophin homolog</fullName>
    </recommendedName>
</protein>
<evidence type="ECO:0008006" key="11">
    <source>
        <dbReference type="Google" id="ProtNLM"/>
    </source>
</evidence>
<keyword evidence="4" id="KW-0812">Transmembrane</keyword>
<dbReference type="AlphaFoldDB" id="A0A699Z449"/>
<keyword evidence="8" id="KW-0732">Signal</keyword>
<evidence type="ECO:0000256" key="5">
    <source>
        <dbReference type="ARBA" id="ARBA00022989"/>
    </source>
</evidence>
<keyword evidence="5" id="KW-1133">Transmembrane helix</keyword>
<evidence type="ECO:0000313" key="9">
    <source>
        <dbReference type="EMBL" id="GFH16335.1"/>
    </source>
</evidence>
<evidence type="ECO:0000256" key="3">
    <source>
        <dbReference type="ARBA" id="ARBA00022475"/>
    </source>
</evidence>
<dbReference type="PANTHER" id="PTHR33281:SF19">
    <property type="entry name" value="VOLTAGE-DEPENDENT ANION CHANNEL-FORMING PROTEIN YNEE"/>
    <property type="match status" value="1"/>
</dbReference>
<feature type="signal peptide" evidence="8">
    <location>
        <begin position="1"/>
        <end position="22"/>
    </location>
</feature>
<evidence type="ECO:0000256" key="1">
    <source>
        <dbReference type="ARBA" id="ARBA00004651"/>
    </source>
</evidence>
<accession>A0A699Z449</accession>
<evidence type="ECO:0000256" key="2">
    <source>
        <dbReference type="ARBA" id="ARBA00022448"/>
    </source>
</evidence>
<keyword evidence="6" id="KW-0406">Ion transport</keyword>
<feature type="non-terminal residue" evidence="9">
    <location>
        <position position="89"/>
    </location>
</feature>
<keyword evidence="2" id="KW-0813">Transport</keyword>
<comment type="caution">
    <text evidence="9">The sequence shown here is derived from an EMBL/GenBank/DDBJ whole genome shotgun (WGS) entry which is preliminary data.</text>
</comment>
<name>A0A699Z449_HAELA</name>
<dbReference type="PANTHER" id="PTHR33281">
    <property type="entry name" value="UPF0187 PROTEIN YNEE"/>
    <property type="match status" value="1"/>
</dbReference>
<comment type="subcellular location">
    <subcellularLocation>
        <location evidence="1">Cell membrane</location>
        <topology evidence="1">Multi-pass membrane protein</topology>
    </subcellularLocation>
</comment>
<evidence type="ECO:0000313" key="10">
    <source>
        <dbReference type="Proteomes" id="UP000485058"/>
    </source>
</evidence>
<evidence type="ECO:0000256" key="6">
    <source>
        <dbReference type="ARBA" id="ARBA00023065"/>
    </source>
</evidence>
<keyword evidence="7" id="KW-0472">Membrane</keyword>
<keyword evidence="3" id="KW-1003">Cell membrane</keyword>
<dbReference type="EMBL" id="BLLF01000981">
    <property type="protein sequence ID" value="GFH16335.1"/>
    <property type="molecule type" value="Genomic_DNA"/>
</dbReference>
<feature type="chain" id="PRO_5025492680" description="Bestrophin homolog" evidence="8">
    <location>
        <begin position="23"/>
        <end position="89"/>
    </location>
</feature>
<dbReference type="GO" id="GO:0005886">
    <property type="term" value="C:plasma membrane"/>
    <property type="evidence" value="ECO:0007669"/>
    <property type="project" value="UniProtKB-SubCell"/>
</dbReference>
<feature type="non-terminal residue" evidence="9">
    <location>
        <position position="1"/>
    </location>
</feature>
<dbReference type="GO" id="GO:0005254">
    <property type="term" value="F:chloride channel activity"/>
    <property type="evidence" value="ECO:0007669"/>
    <property type="project" value="InterPro"/>
</dbReference>
<keyword evidence="10" id="KW-1185">Reference proteome</keyword>
<evidence type="ECO:0000256" key="4">
    <source>
        <dbReference type="ARBA" id="ARBA00022692"/>
    </source>
</evidence>
<evidence type="ECO:0000256" key="7">
    <source>
        <dbReference type="ARBA" id="ARBA00023136"/>
    </source>
</evidence>
<sequence length="89" mass="10108">SRIIRQLASPLSWVLAVSTALCFYETARDSGVLSSEYPSLLMSSPQPQVLTSFAVSLLLVFRTNQSYDRWWEARKVWGGILNRVRDITT</sequence>
<organism evidence="9 10">
    <name type="scientific">Haematococcus lacustris</name>
    <name type="common">Green alga</name>
    <name type="synonym">Haematococcus pluvialis</name>
    <dbReference type="NCBI Taxonomy" id="44745"/>
    <lineage>
        <taxon>Eukaryota</taxon>
        <taxon>Viridiplantae</taxon>
        <taxon>Chlorophyta</taxon>
        <taxon>core chlorophytes</taxon>
        <taxon>Chlorophyceae</taxon>
        <taxon>CS clade</taxon>
        <taxon>Chlamydomonadales</taxon>
        <taxon>Haematococcaceae</taxon>
        <taxon>Haematococcus</taxon>
    </lineage>
</organism>
<reference evidence="9 10" key="1">
    <citation type="submission" date="2020-02" db="EMBL/GenBank/DDBJ databases">
        <title>Draft genome sequence of Haematococcus lacustris strain NIES-144.</title>
        <authorList>
            <person name="Morimoto D."/>
            <person name="Nakagawa S."/>
            <person name="Yoshida T."/>
            <person name="Sawayama S."/>
        </authorList>
    </citation>
    <scope>NUCLEOTIDE SEQUENCE [LARGE SCALE GENOMIC DNA]</scope>
    <source>
        <strain evidence="9 10">NIES-144</strain>
    </source>
</reference>
<dbReference type="Proteomes" id="UP000485058">
    <property type="component" value="Unassembled WGS sequence"/>
</dbReference>
<proteinExistence type="predicted"/>
<dbReference type="InterPro" id="IPR044669">
    <property type="entry name" value="YneE/VCCN1/2-like"/>
</dbReference>
<gene>
    <name evidence="9" type="ORF">HaLaN_12732</name>
</gene>
<dbReference type="Pfam" id="PF25539">
    <property type="entry name" value="Bestrophin_2"/>
    <property type="match status" value="1"/>
</dbReference>